<dbReference type="GO" id="GO:0004176">
    <property type="term" value="F:ATP-dependent peptidase activity"/>
    <property type="evidence" value="ECO:0007669"/>
    <property type="project" value="InterPro"/>
</dbReference>
<dbReference type="Gene3D" id="3.40.1690.20">
    <property type="match status" value="1"/>
</dbReference>
<dbReference type="GO" id="GO:0016020">
    <property type="term" value="C:membrane"/>
    <property type="evidence" value="ECO:0007669"/>
    <property type="project" value="InterPro"/>
</dbReference>
<sequence>MAQQKINNKMNMPRPSWMWIYGVIIIFIVGYWMFGPGNGVPVKSDWNTVAQMIEQGDVEKIQVVNRDLAEIYLKKDAADRYRKDAADPRFRNMPE</sequence>
<evidence type="ECO:0000256" key="3">
    <source>
        <dbReference type="SAM" id="Phobius"/>
    </source>
</evidence>
<dbReference type="GO" id="GO:0008270">
    <property type="term" value="F:zinc ion binding"/>
    <property type="evidence" value="ECO:0007669"/>
    <property type="project" value="InterPro"/>
</dbReference>
<feature type="domain" description="Peptidase M41 FtsH extracellular" evidence="4">
    <location>
        <begin position="18"/>
        <end position="72"/>
    </location>
</feature>
<proteinExistence type="predicted"/>
<comment type="caution">
    <text evidence="5">The sequence shown here is derived from an EMBL/GenBank/DDBJ whole genome shotgun (WGS) entry which is preliminary data.</text>
</comment>
<dbReference type="AlphaFoldDB" id="K1SQQ6"/>
<keyword evidence="1" id="KW-0645">Protease</keyword>
<keyword evidence="3" id="KW-1133">Transmembrane helix</keyword>
<reference evidence="5" key="1">
    <citation type="journal article" date="2013" name="Environ. Microbiol.">
        <title>Microbiota from the distal guts of lean and obese adolescents exhibit partial functional redundancy besides clear differences in community structure.</title>
        <authorList>
            <person name="Ferrer M."/>
            <person name="Ruiz A."/>
            <person name="Lanza F."/>
            <person name="Haange S.B."/>
            <person name="Oberbach A."/>
            <person name="Till H."/>
            <person name="Bargiela R."/>
            <person name="Campoy C."/>
            <person name="Segura M.T."/>
            <person name="Richter M."/>
            <person name="von Bergen M."/>
            <person name="Seifert J."/>
            <person name="Suarez A."/>
        </authorList>
    </citation>
    <scope>NUCLEOTIDE SEQUENCE</scope>
</reference>
<evidence type="ECO:0000259" key="4">
    <source>
        <dbReference type="Pfam" id="PF06480"/>
    </source>
</evidence>
<dbReference type="GO" id="GO:0006508">
    <property type="term" value="P:proteolysis"/>
    <property type="evidence" value="ECO:0007669"/>
    <property type="project" value="UniProtKB-KW"/>
</dbReference>
<keyword evidence="3" id="KW-0472">Membrane</keyword>
<protein>
    <recommendedName>
        <fullName evidence="4">Peptidase M41 FtsH extracellular domain-containing protein</fullName>
    </recommendedName>
</protein>
<evidence type="ECO:0000256" key="2">
    <source>
        <dbReference type="ARBA" id="ARBA00022801"/>
    </source>
</evidence>
<dbReference type="InterPro" id="IPR011546">
    <property type="entry name" value="Pept_M41_FtsH_extracell"/>
</dbReference>
<dbReference type="Pfam" id="PF06480">
    <property type="entry name" value="FtsH_ext"/>
    <property type="match status" value="1"/>
</dbReference>
<feature type="non-terminal residue" evidence="5">
    <location>
        <position position="95"/>
    </location>
</feature>
<name>K1SQQ6_9ZZZZ</name>
<feature type="transmembrane region" description="Helical" evidence="3">
    <location>
        <begin position="16"/>
        <end position="34"/>
    </location>
</feature>
<evidence type="ECO:0000256" key="1">
    <source>
        <dbReference type="ARBA" id="ARBA00022670"/>
    </source>
</evidence>
<dbReference type="GO" id="GO:0005524">
    <property type="term" value="F:ATP binding"/>
    <property type="evidence" value="ECO:0007669"/>
    <property type="project" value="InterPro"/>
</dbReference>
<accession>K1SQQ6</accession>
<organism evidence="5">
    <name type="scientific">human gut metagenome</name>
    <dbReference type="NCBI Taxonomy" id="408170"/>
    <lineage>
        <taxon>unclassified sequences</taxon>
        <taxon>metagenomes</taxon>
        <taxon>organismal metagenomes</taxon>
    </lineage>
</organism>
<keyword evidence="3" id="KW-0812">Transmembrane</keyword>
<evidence type="ECO:0000313" key="5">
    <source>
        <dbReference type="EMBL" id="EKC56170.1"/>
    </source>
</evidence>
<keyword evidence="2" id="KW-0378">Hydrolase</keyword>
<dbReference type="GO" id="GO:0004222">
    <property type="term" value="F:metalloendopeptidase activity"/>
    <property type="evidence" value="ECO:0007669"/>
    <property type="project" value="InterPro"/>
</dbReference>
<gene>
    <name evidence="5" type="ORF">OBE_11204</name>
</gene>
<dbReference type="EMBL" id="AJWZ01007701">
    <property type="protein sequence ID" value="EKC56170.1"/>
    <property type="molecule type" value="Genomic_DNA"/>
</dbReference>